<keyword evidence="7 11" id="KW-0808">Transferase</keyword>
<dbReference type="NCBIfam" id="NF002085">
    <property type="entry name" value="PRK00915.1-2"/>
    <property type="match status" value="1"/>
</dbReference>
<feature type="region of interest" description="Disordered" evidence="12">
    <location>
        <begin position="16"/>
        <end position="36"/>
    </location>
</feature>
<evidence type="ECO:0000313" key="14">
    <source>
        <dbReference type="EMBL" id="SHF48948.1"/>
    </source>
</evidence>
<dbReference type="UniPathway" id="UPA00048">
    <property type="reaction ID" value="UER00070"/>
</dbReference>
<feature type="region of interest" description="Regulatory domain" evidence="11">
    <location>
        <begin position="426"/>
        <end position="539"/>
    </location>
</feature>
<keyword evidence="9 11" id="KW-0464">Manganese</keyword>
<dbReference type="NCBIfam" id="NF002086">
    <property type="entry name" value="PRK00915.1-3"/>
    <property type="match status" value="1"/>
</dbReference>
<evidence type="ECO:0000256" key="10">
    <source>
        <dbReference type="ARBA" id="ARBA00023304"/>
    </source>
</evidence>
<dbReference type="Pfam" id="PF22617">
    <property type="entry name" value="HCS_D2"/>
    <property type="match status" value="1"/>
</dbReference>
<feature type="domain" description="Pyruvate carboxyltransferase" evidence="13">
    <location>
        <begin position="40"/>
        <end position="302"/>
    </location>
</feature>
<evidence type="ECO:0000313" key="15">
    <source>
        <dbReference type="Proteomes" id="UP000184076"/>
    </source>
</evidence>
<comment type="similarity">
    <text evidence="2 11">Belongs to the alpha-IPM synthase/homocitrate synthase family. LeuA type 1 subfamily.</text>
</comment>
<evidence type="ECO:0000256" key="7">
    <source>
        <dbReference type="ARBA" id="ARBA00022679"/>
    </source>
</evidence>
<keyword evidence="5 11" id="KW-0432">Leucine biosynthesis</keyword>
<feature type="binding site" evidence="11">
    <location>
        <position position="49"/>
    </location>
    <ligand>
        <name>Mn(2+)</name>
        <dbReference type="ChEBI" id="CHEBI:29035"/>
    </ligand>
</feature>
<comment type="function">
    <text evidence="11">Catalyzes the condensation of the acetyl group of acetyl-CoA with 3-methyl-2-oxobutanoate (2-ketoisovalerate) to form 3-carboxy-3-hydroxy-4-methylpentanoate (2-isopropylmalate).</text>
</comment>
<feature type="binding site" evidence="11">
    <location>
        <position position="239"/>
    </location>
    <ligand>
        <name>Mn(2+)</name>
        <dbReference type="ChEBI" id="CHEBI:29035"/>
    </ligand>
</feature>
<dbReference type="InterPro" id="IPR000891">
    <property type="entry name" value="PYR_CT"/>
</dbReference>
<dbReference type="InterPro" id="IPR013709">
    <property type="entry name" value="2-isopropylmalate_synth_dimer"/>
</dbReference>
<comment type="pathway">
    <text evidence="1 11">Amino-acid biosynthesis; L-leucine biosynthesis; L-leucine from 3-methyl-2-oxobutanoate: step 1/4.</text>
</comment>
<organism evidence="14 15">
    <name type="scientific">Desulfacinum infernum DSM 9756</name>
    <dbReference type="NCBI Taxonomy" id="1121391"/>
    <lineage>
        <taxon>Bacteria</taxon>
        <taxon>Pseudomonadati</taxon>
        <taxon>Thermodesulfobacteriota</taxon>
        <taxon>Syntrophobacteria</taxon>
        <taxon>Syntrophobacterales</taxon>
        <taxon>Syntrophobacteraceae</taxon>
        <taxon>Desulfacinum</taxon>
    </lineage>
</organism>
<dbReference type="SMART" id="SM00917">
    <property type="entry name" value="LeuA_dimer"/>
    <property type="match status" value="1"/>
</dbReference>
<proteinExistence type="inferred from homology"/>
<evidence type="ECO:0000256" key="11">
    <source>
        <dbReference type="HAMAP-Rule" id="MF_01025"/>
    </source>
</evidence>
<evidence type="ECO:0000256" key="5">
    <source>
        <dbReference type="ARBA" id="ARBA00022430"/>
    </source>
</evidence>
<dbReference type="InterPro" id="IPR036230">
    <property type="entry name" value="LeuA_allosteric_dom_sf"/>
</dbReference>
<dbReference type="InterPro" id="IPR054691">
    <property type="entry name" value="LeuA/HCS_post-cat"/>
</dbReference>
<dbReference type="InterPro" id="IPR050073">
    <property type="entry name" value="2-IPM_HCS-like"/>
</dbReference>
<dbReference type="Pfam" id="PF00682">
    <property type="entry name" value="HMGL-like"/>
    <property type="match status" value="1"/>
</dbReference>
<dbReference type="PROSITE" id="PS00815">
    <property type="entry name" value="AIPM_HOMOCIT_SYNTH_1"/>
    <property type="match status" value="1"/>
</dbReference>
<evidence type="ECO:0000256" key="4">
    <source>
        <dbReference type="ARBA" id="ARBA00018198"/>
    </source>
</evidence>
<dbReference type="Gene3D" id="1.10.238.260">
    <property type="match status" value="1"/>
</dbReference>
<dbReference type="PANTHER" id="PTHR10277:SF9">
    <property type="entry name" value="2-ISOPROPYLMALATE SYNTHASE 1, CHLOROPLASTIC-RELATED"/>
    <property type="match status" value="1"/>
</dbReference>
<evidence type="ECO:0000256" key="9">
    <source>
        <dbReference type="ARBA" id="ARBA00023211"/>
    </source>
</evidence>
<dbReference type="FunFam" id="1.10.238.260:FF:000001">
    <property type="entry name" value="2-isopropylmalate synthase"/>
    <property type="match status" value="1"/>
</dbReference>
<dbReference type="Proteomes" id="UP000184076">
    <property type="component" value="Unassembled WGS sequence"/>
</dbReference>
<dbReference type="InterPro" id="IPR002034">
    <property type="entry name" value="AIPM/Hcit_synth_CS"/>
</dbReference>
<evidence type="ECO:0000256" key="3">
    <source>
        <dbReference type="ARBA" id="ARBA00012973"/>
    </source>
</evidence>
<dbReference type="GO" id="GO:0009098">
    <property type="term" value="P:L-leucine biosynthetic process"/>
    <property type="evidence" value="ECO:0007669"/>
    <property type="project" value="UniProtKB-UniRule"/>
</dbReference>
<keyword evidence="11" id="KW-0963">Cytoplasm</keyword>
<comment type="subunit">
    <text evidence="11">Homodimer.</text>
</comment>
<keyword evidence="6 11" id="KW-0028">Amino-acid biosynthesis</keyword>
<dbReference type="PANTHER" id="PTHR10277">
    <property type="entry name" value="HOMOCITRATE SYNTHASE-RELATED"/>
    <property type="match status" value="1"/>
</dbReference>
<evidence type="ECO:0000256" key="8">
    <source>
        <dbReference type="ARBA" id="ARBA00022723"/>
    </source>
</evidence>
<dbReference type="GO" id="GO:0030145">
    <property type="term" value="F:manganese ion binding"/>
    <property type="evidence" value="ECO:0007669"/>
    <property type="project" value="UniProtKB-UniRule"/>
</dbReference>
<feature type="binding site" evidence="11">
    <location>
        <position position="237"/>
    </location>
    <ligand>
        <name>Mn(2+)</name>
        <dbReference type="ChEBI" id="CHEBI:29035"/>
    </ligand>
</feature>
<dbReference type="SUPFAM" id="SSF51569">
    <property type="entry name" value="Aldolase"/>
    <property type="match status" value="1"/>
</dbReference>
<dbReference type="InterPro" id="IPR013785">
    <property type="entry name" value="Aldolase_TIM"/>
</dbReference>
<dbReference type="SUPFAM" id="SSF110921">
    <property type="entry name" value="2-isopropylmalate synthase LeuA, allosteric (dimerisation) domain"/>
    <property type="match status" value="1"/>
</dbReference>
<comment type="catalytic activity">
    <reaction evidence="11">
        <text>3-methyl-2-oxobutanoate + acetyl-CoA + H2O = (2S)-2-isopropylmalate + CoA + H(+)</text>
        <dbReference type="Rhea" id="RHEA:21524"/>
        <dbReference type="ChEBI" id="CHEBI:1178"/>
        <dbReference type="ChEBI" id="CHEBI:11851"/>
        <dbReference type="ChEBI" id="CHEBI:15377"/>
        <dbReference type="ChEBI" id="CHEBI:15378"/>
        <dbReference type="ChEBI" id="CHEBI:57287"/>
        <dbReference type="ChEBI" id="CHEBI:57288"/>
        <dbReference type="EC" id="2.3.3.13"/>
    </reaction>
</comment>
<reference evidence="15" key="1">
    <citation type="submission" date="2016-11" db="EMBL/GenBank/DDBJ databases">
        <authorList>
            <person name="Varghese N."/>
            <person name="Submissions S."/>
        </authorList>
    </citation>
    <scope>NUCLEOTIDE SEQUENCE [LARGE SCALE GENOMIC DNA]</scope>
    <source>
        <strain evidence="15">DSM 9756</strain>
    </source>
</reference>
<dbReference type="Pfam" id="PF08502">
    <property type="entry name" value="LeuA_dimer"/>
    <property type="match status" value="1"/>
</dbReference>
<keyword evidence="8 11" id="KW-0479">Metal-binding</keyword>
<dbReference type="Gene3D" id="3.20.20.70">
    <property type="entry name" value="Aldolase class I"/>
    <property type="match status" value="1"/>
</dbReference>
<dbReference type="STRING" id="1121391.SAMN02745206_02076"/>
<dbReference type="FunFam" id="3.20.20.70:FF:000010">
    <property type="entry name" value="2-isopropylmalate synthase"/>
    <property type="match status" value="1"/>
</dbReference>
<name>A0A1M5C2F1_9BACT</name>
<feature type="binding site" evidence="11">
    <location>
        <position position="273"/>
    </location>
    <ligand>
        <name>Mn(2+)</name>
        <dbReference type="ChEBI" id="CHEBI:29035"/>
    </ligand>
</feature>
<dbReference type="GO" id="GO:0005737">
    <property type="term" value="C:cytoplasm"/>
    <property type="evidence" value="ECO:0007669"/>
    <property type="project" value="UniProtKB-UniRule"/>
</dbReference>
<dbReference type="EC" id="2.3.3.13" evidence="3 11"/>
<dbReference type="NCBIfam" id="TIGR00973">
    <property type="entry name" value="leuA_bact"/>
    <property type="match status" value="1"/>
</dbReference>
<sequence>MGLDGPVDLCDACGPLSTTKNGNRNKNTTRRKESTMSRKIHIFDTTLRDGEQVPGAKLNRRQKLEIAEQLARLGVDVIEAGFPCSSPEDLKAVQTVAEQVKGPVIAGLARAVQQDIDIAWEAVKKAERPRIHVFLGSSDIHLQKKLRRDRESALQQAVEAVKYAKKYCEDVEYSTEDASRSDFEYLCRVIEACIRAGATVINVPDTVGYALPEQYGELIRNLREKVPALDKVILSVHCHNDLGLAVANSLAAVRNGAEQVECTINGVGERAGNASLEEIVMAIRTRESFFDAHTTINTREIYRTSRMVSRLMNIPVQPNKAIVGSNAFAHSSGIHQDGILKDRSTYEIIRPEDVGIKAHSLVLTARSGRAALRHRLKELGYELTDEQFQRVHKRFLNVADRKKEISSQDLATIVEIELTKVPETYTFDSLQIMSGNTMQPLASVTLIKDGEKITDAATGNGPVNAVFNCIERIVGQTGKLRDYDLKAVTMGKDALGEAMVRVEIGGSIYSGIGTSPDVIEASARAYVNAFNRFFANGNA</sequence>
<dbReference type="FunFam" id="3.30.160.270:FF:000003">
    <property type="entry name" value="2-isopropylmalate synthase"/>
    <property type="match status" value="1"/>
</dbReference>
<dbReference type="AlphaFoldDB" id="A0A1M5C2F1"/>
<accession>A0A1M5C2F1</accession>
<dbReference type="EMBL" id="FQVB01000019">
    <property type="protein sequence ID" value="SHF48948.1"/>
    <property type="molecule type" value="Genomic_DNA"/>
</dbReference>
<evidence type="ECO:0000259" key="13">
    <source>
        <dbReference type="PROSITE" id="PS50991"/>
    </source>
</evidence>
<dbReference type="InterPro" id="IPR005671">
    <property type="entry name" value="LeuA_bact_synth"/>
</dbReference>
<dbReference type="PROSITE" id="PS50991">
    <property type="entry name" value="PYR_CT"/>
    <property type="match status" value="1"/>
</dbReference>
<keyword evidence="10 11" id="KW-0100">Branched-chain amino acid biosynthesis</keyword>
<dbReference type="GO" id="GO:0003852">
    <property type="term" value="F:2-isopropylmalate synthase activity"/>
    <property type="evidence" value="ECO:0007669"/>
    <property type="project" value="UniProtKB-UniRule"/>
</dbReference>
<evidence type="ECO:0000256" key="2">
    <source>
        <dbReference type="ARBA" id="ARBA00009396"/>
    </source>
</evidence>
<keyword evidence="15" id="KW-1185">Reference proteome</keyword>
<protein>
    <recommendedName>
        <fullName evidence="4 11">2-isopropylmalate synthase</fullName>
        <ecNumber evidence="3 11">2.3.3.13</ecNumber>
    </recommendedName>
    <alternativeName>
        <fullName evidence="11">Alpha-IPM synthase</fullName>
    </alternativeName>
    <alternativeName>
        <fullName evidence="11">Alpha-isopropylmalate synthase</fullName>
    </alternativeName>
</protein>
<dbReference type="PROSITE" id="PS00816">
    <property type="entry name" value="AIPM_HOMOCIT_SYNTH_2"/>
    <property type="match status" value="1"/>
</dbReference>
<dbReference type="CDD" id="cd07940">
    <property type="entry name" value="DRE_TIM_IPMS"/>
    <property type="match status" value="1"/>
</dbReference>
<evidence type="ECO:0000256" key="12">
    <source>
        <dbReference type="SAM" id="MobiDB-lite"/>
    </source>
</evidence>
<gene>
    <name evidence="11" type="primary">leuA</name>
    <name evidence="14" type="ORF">SAMN02745206_02076</name>
</gene>
<evidence type="ECO:0000256" key="1">
    <source>
        <dbReference type="ARBA" id="ARBA00004689"/>
    </source>
</evidence>
<comment type="cofactor">
    <cofactor evidence="11">
        <name>Mn(2+)</name>
        <dbReference type="ChEBI" id="CHEBI:29035"/>
    </cofactor>
</comment>
<dbReference type="Gene3D" id="3.30.160.270">
    <property type="match status" value="1"/>
</dbReference>
<dbReference type="HAMAP" id="MF_01025">
    <property type="entry name" value="LeuA_type1"/>
    <property type="match status" value="1"/>
</dbReference>
<dbReference type="GO" id="GO:0003985">
    <property type="term" value="F:acetyl-CoA C-acetyltransferase activity"/>
    <property type="evidence" value="ECO:0007669"/>
    <property type="project" value="UniProtKB-UniRule"/>
</dbReference>
<evidence type="ECO:0000256" key="6">
    <source>
        <dbReference type="ARBA" id="ARBA00022605"/>
    </source>
</evidence>